<protein>
    <submittedName>
        <fullName evidence="1">Uncharacterized protein</fullName>
    </submittedName>
</protein>
<reference evidence="1" key="1">
    <citation type="submission" date="2018-05" db="EMBL/GenBank/DDBJ databases">
        <authorList>
            <person name="Lanie J.A."/>
            <person name="Ng W.-L."/>
            <person name="Kazmierczak K.M."/>
            <person name="Andrzejewski T.M."/>
            <person name="Davidsen T.M."/>
            <person name="Wayne K.J."/>
            <person name="Tettelin H."/>
            <person name="Glass J.I."/>
            <person name="Rusch D."/>
            <person name="Podicherti R."/>
            <person name="Tsui H.-C.T."/>
            <person name="Winkler M.E."/>
        </authorList>
    </citation>
    <scope>NUCLEOTIDE SEQUENCE</scope>
</reference>
<sequence length="31" mass="3528">QALLKIATELKVDLALLEKAVKLNKNHRKKT</sequence>
<name>A0A382HN89_9ZZZZ</name>
<dbReference type="AlphaFoldDB" id="A0A382HN89"/>
<gene>
    <name evidence="1" type="ORF">METZ01_LOCUS240815</name>
</gene>
<evidence type="ECO:0000313" key="1">
    <source>
        <dbReference type="EMBL" id="SVB87961.1"/>
    </source>
</evidence>
<accession>A0A382HN89</accession>
<proteinExistence type="predicted"/>
<dbReference type="EMBL" id="UINC01061899">
    <property type="protein sequence ID" value="SVB87961.1"/>
    <property type="molecule type" value="Genomic_DNA"/>
</dbReference>
<organism evidence="1">
    <name type="scientific">marine metagenome</name>
    <dbReference type="NCBI Taxonomy" id="408172"/>
    <lineage>
        <taxon>unclassified sequences</taxon>
        <taxon>metagenomes</taxon>
        <taxon>ecological metagenomes</taxon>
    </lineage>
</organism>
<feature type="non-terminal residue" evidence="1">
    <location>
        <position position="1"/>
    </location>
</feature>